<sequence precursor="true">MKNFFRLLLLFSATVTVIFSLSSCIVVDNPVVFRVPFEELKGGAYYGGSLLFSPSDMLISHLGEGTPIAFQDLRMEWAPEEGSSIAERNYGYL</sequence>
<evidence type="ECO:0000313" key="1">
    <source>
        <dbReference type="EMBL" id="AFK06329.1"/>
    </source>
</evidence>
<dbReference type="HOGENOM" id="CLU_2396247_0_0_0"/>
<reference evidence="1 2" key="1">
    <citation type="journal article" date="2012" name="Genome Biol. Evol.">
        <title>Genome Sequence of the Mesophilic Thermotogales Bacterium Mesotoga prima MesG1.Ag.4.2 Reveals the Largest Thermotogales Genome To Date.</title>
        <authorList>
            <person name="Zhaxybayeva O."/>
            <person name="Swithers K.S."/>
            <person name="Foght J."/>
            <person name="Green A.G."/>
            <person name="Bruce D."/>
            <person name="Detter C."/>
            <person name="Han S."/>
            <person name="Teshima H."/>
            <person name="Han J."/>
            <person name="Woyke T."/>
            <person name="Pitluck S."/>
            <person name="Nolan M."/>
            <person name="Ivanova N."/>
            <person name="Pati A."/>
            <person name="Land M.L."/>
            <person name="Dlutek M."/>
            <person name="Doolittle W.F."/>
            <person name="Noll K.M."/>
            <person name="Nesbo C.L."/>
        </authorList>
    </citation>
    <scope>NUCLEOTIDE SEQUENCE [LARGE SCALE GENOMIC DNA]</scope>
    <source>
        <strain evidence="2">mesG1.Ag.4.2</strain>
    </source>
</reference>
<name>I2F326_9BACT</name>
<dbReference type="RefSeq" id="WP_014730407.1">
    <property type="nucleotide sequence ID" value="NC_017934.1"/>
</dbReference>
<gene>
    <name evidence="1" type="ORF">Theba_0610</name>
</gene>
<dbReference type="KEGG" id="mpg:Theba_0610"/>
<dbReference type="PROSITE" id="PS51257">
    <property type="entry name" value="PROKAR_LIPOPROTEIN"/>
    <property type="match status" value="1"/>
</dbReference>
<proteinExistence type="predicted"/>
<dbReference type="AlphaFoldDB" id="I2F326"/>
<dbReference type="EMBL" id="CP003532">
    <property type="protein sequence ID" value="AFK06329.1"/>
    <property type="molecule type" value="Genomic_DNA"/>
</dbReference>
<keyword evidence="2" id="KW-1185">Reference proteome</keyword>
<accession>I2F326</accession>
<organism evidence="1 2">
    <name type="scientific">Mesotoga prima MesG1.Ag.4.2</name>
    <dbReference type="NCBI Taxonomy" id="660470"/>
    <lineage>
        <taxon>Bacteria</taxon>
        <taxon>Thermotogati</taxon>
        <taxon>Thermotogota</taxon>
        <taxon>Thermotogae</taxon>
        <taxon>Kosmotogales</taxon>
        <taxon>Kosmotogaceae</taxon>
        <taxon>Mesotoga</taxon>
    </lineage>
</organism>
<protein>
    <submittedName>
        <fullName evidence="1">Uncharacterized protein</fullName>
    </submittedName>
</protein>
<dbReference type="STRING" id="660470.Theba_0610"/>
<evidence type="ECO:0000313" key="2">
    <source>
        <dbReference type="Proteomes" id="UP000002881"/>
    </source>
</evidence>
<dbReference type="Proteomes" id="UP000002881">
    <property type="component" value="Chromosome"/>
</dbReference>
<dbReference type="GeneID" id="87106458"/>